<proteinExistence type="predicted"/>
<comment type="caution">
    <text evidence="1">The sequence shown here is derived from an EMBL/GenBank/DDBJ whole genome shotgun (WGS) entry which is preliminary data.</text>
</comment>
<organism evidence="1 2">
    <name type="scientific">Tritrichomonas musculus</name>
    <dbReference type="NCBI Taxonomy" id="1915356"/>
    <lineage>
        <taxon>Eukaryota</taxon>
        <taxon>Metamonada</taxon>
        <taxon>Parabasalia</taxon>
        <taxon>Tritrichomonadida</taxon>
        <taxon>Tritrichomonadidae</taxon>
        <taxon>Tritrichomonas</taxon>
    </lineage>
</organism>
<dbReference type="EMBL" id="JAPFFF010000009">
    <property type="protein sequence ID" value="KAK8883442.1"/>
    <property type="molecule type" value="Genomic_DNA"/>
</dbReference>
<gene>
    <name evidence="1" type="ORF">M9Y10_046093</name>
</gene>
<evidence type="ECO:0000313" key="2">
    <source>
        <dbReference type="Proteomes" id="UP001470230"/>
    </source>
</evidence>
<name>A0ABR2JYW8_9EUKA</name>
<protein>
    <submittedName>
        <fullName evidence="1">Uncharacterized protein</fullName>
    </submittedName>
</protein>
<reference evidence="1 2" key="1">
    <citation type="submission" date="2024-04" db="EMBL/GenBank/DDBJ databases">
        <title>Tritrichomonas musculus Genome.</title>
        <authorList>
            <person name="Alves-Ferreira E."/>
            <person name="Grigg M."/>
            <person name="Lorenzi H."/>
            <person name="Galac M."/>
        </authorList>
    </citation>
    <scope>NUCLEOTIDE SEQUENCE [LARGE SCALE GENOMIC DNA]</scope>
    <source>
        <strain evidence="1 2">EAF2021</strain>
    </source>
</reference>
<accession>A0ABR2JYW8</accession>
<evidence type="ECO:0000313" key="1">
    <source>
        <dbReference type="EMBL" id="KAK8883442.1"/>
    </source>
</evidence>
<sequence length="160" mass="18602">MNKIVLSCSKINNTCFPCDIDDKSYESLTQFVHNITQKSFCPFSAYLTSQIRHTVIYLCTFAQDGCNAELVFNIFTNFNDIHYFTFNMQESVLVQHNHLLDNHLVQAHRKCCSETQCDQIRFQTQLGVPPGRIRSNLDIECGSNLFYNMRRPTIEEGRNF</sequence>
<keyword evidence="2" id="KW-1185">Reference proteome</keyword>
<dbReference type="Proteomes" id="UP001470230">
    <property type="component" value="Unassembled WGS sequence"/>
</dbReference>